<feature type="transmembrane region" description="Helical" evidence="8">
    <location>
        <begin position="315"/>
        <end position="337"/>
    </location>
</feature>
<feature type="transmembrane region" description="Helical" evidence="8">
    <location>
        <begin position="438"/>
        <end position="460"/>
    </location>
</feature>
<dbReference type="Proteomes" id="UP001597114">
    <property type="component" value="Unassembled WGS sequence"/>
</dbReference>
<feature type="domain" description="ABC transmembrane type-1" evidence="9">
    <location>
        <begin position="56"/>
        <end position="237"/>
    </location>
</feature>
<evidence type="ECO:0000259" key="9">
    <source>
        <dbReference type="PROSITE" id="PS50928"/>
    </source>
</evidence>
<keyword evidence="6 8" id="KW-1133">Transmembrane helix</keyword>
<evidence type="ECO:0000256" key="8">
    <source>
        <dbReference type="RuleBase" id="RU363032"/>
    </source>
</evidence>
<dbReference type="Pfam" id="PF00528">
    <property type="entry name" value="BPD_transp_1"/>
    <property type="match status" value="2"/>
</dbReference>
<gene>
    <name evidence="10" type="ORF">ACFSJD_30460</name>
</gene>
<reference evidence="11" key="1">
    <citation type="journal article" date="2019" name="Int. J. Syst. Evol. Microbiol.">
        <title>The Global Catalogue of Microorganisms (GCM) 10K type strain sequencing project: providing services to taxonomists for standard genome sequencing and annotation.</title>
        <authorList>
            <consortium name="The Broad Institute Genomics Platform"/>
            <consortium name="The Broad Institute Genome Sequencing Center for Infectious Disease"/>
            <person name="Wu L."/>
            <person name="Ma J."/>
        </authorList>
    </citation>
    <scope>NUCLEOTIDE SEQUENCE [LARGE SCALE GENOMIC DNA]</scope>
    <source>
        <strain evidence="11">CCM 7043</strain>
    </source>
</reference>
<evidence type="ECO:0000256" key="4">
    <source>
        <dbReference type="ARBA" id="ARBA00022519"/>
    </source>
</evidence>
<keyword evidence="5 8" id="KW-0812">Transmembrane</keyword>
<organism evidence="10 11">
    <name type="scientific">Pseudonocardia yunnanensis</name>
    <dbReference type="NCBI Taxonomy" id="58107"/>
    <lineage>
        <taxon>Bacteria</taxon>
        <taxon>Bacillati</taxon>
        <taxon>Actinomycetota</taxon>
        <taxon>Actinomycetes</taxon>
        <taxon>Pseudonocardiales</taxon>
        <taxon>Pseudonocardiaceae</taxon>
        <taxon>Pseudonocardia</taxon>
    </lineage>
</organism>
<feature type="transmembrane region" description="Helical" evidence="8">
    <location>
        <begin position="267"/>
        <end position="295"/>
    </location>
</feature>
<comment type="subcellular location">
    <subcellularLocation>
        <location evidence="1">Cell inner membrane</location>
        <topology evidence="1">Multi-pass membrane protein</topology>
    </subcellularLocation>
    <subcellularLocation>
        <location evidence="8">Cell membrane</location>
        <topology evidence="8">Multi-pass membrane protein</topology>
    </subcellularLocation>
</comment>
<comment type="caution">
    <text evidence="10">The sequence shown here is derived from an EMBL/GenBank/DDBJ whole genome shotgun (WGS) entry which is preliminary data.</text>
</comment>
<feature type="transmembrane region" description="Helical" evidence="8">
    <location>
        <begin position="12"/>
        <end position="36"/>
    </location>
</feature>
<feature type="transmembrane region" description="Helical" evidence="8">
    <location>
        <begin position="480"/>
        <end position="501"/>
    </location>
</feature>
<sequence>MAAGTGLRYPPLRLAAALAVALLTLLPLGYVVVGVVGTGPAGVVALVWRPRVGELLLNTVALVLLGTAACVVVGTGAAWLVERTTLPWRPLWTGLMAAPLAVPAFVNSFGWYSLFPGFDGLDAAVLVTTLSYFPLVYLPVAAVLRGTDPAFEEMSRALGNGPWRTFGRVVLPQLRPALTGGALLVALHLLAEFGALQSLRFDTFTTAIYDQFQSTFNGAAATMLAGVLVLLCLLLLGAETGLAGRARVARVGSGTARRAVRHRLGPATLLVVPALVLLVVLALGVPLGRIAYWLVTSTSTAFPLDVLLRTTATSLGLGLLAAVVTSALALPVAWLVVRRRGRLSRLVERSTYVGNSLPGIVVALALITIGIRLVPALYQSTAMLVAAYAVLFMPRAMVSLRAALAQIPPEFDDVGRSLGVGPGGVLVRVTVPLVARGLGAGAALVFLAVVTELTSTLLLAPIGTQTLATRFWSESSALHYGAAAPYALLMILISAPAAYLLTRRSREEVA</sequence>
<feature type="transmembrane region" description="Helical" evidence="8">
    <location>
        <begin position="177"/>
        <end position="196"/>
    </location>
</feature>
<keyword evidence="7 8" id="KW-0472">Membrane</keyword>
<keyword evidence="3" id="KW-1003">Cell membrane</keyword>
<dbReference type="CDD" id="cd06261">
    <property type="entry name" value="TM_PBP2"/>
    <property type="match status" value="2"/>
</dbReference>
<evidence type="ECO:0000256" key="5">
    <source>
        <dbReference type="ARBA" id="ARBA00022692"/>
    </source>
</evidence>
<dbReference type="EMBL" id="JBHUCO010000041">
    <property type="protein sequence ID" value="MFD1521853.1"/>
    <property type="molecule type" value="Genomic_DNA"/>
</dbReference>
<name>A0ABW4F423_9PSEU</name>
<proteinExistence type="inferred from homology"/>
<dbReference type="RefSeq" id="WP_379659290.1">
    <property type="nucleotide sequence ID" value="NZ_JBHUCO010000041.1"/>
</dbReference>
<evidence type="ECO:0000313" key="10">
    <source>
        <dbReference type="EMBL" id="MFD1521853.1"/>
    </source>
</evidence>
<evidence type="ECO:0000256" key="7">
    <source>
        <dbReference type="ARBA" id="ARBA00023136"/>
    </source>
</evidence>
<feature type="transmembrane region" description="Helical" evidence="8">
    <location>
        <begin position="124"/>
        <end position="144"/>
    </location>
</feature>
<protein>
    <submittedName>
        <fullName evidence="10">ABC transporter permease</fullName>
    </submittedName>
</protein>
<feature type="domain" description="ABC transmembrane type-1" evidence="9">
    <location>
        <begin position="311"/>
        <end position="501"/>
    </location>
</feature>
<evidence type="ECO:0000256" key="6">
    <source>
        <dbReference type="ARBA" id="ARBA00022989"/>
    </source>
</evidence>
<evidence type="ECO:0000256" key="3">
    <source>
        <dbReference type="ARBA" id="ARBA00022475"/>
    </source>
</evidence>
<dbReference type="PROSITE" id="PS50928">
    <property type="entry name" value="ABC_TM1"/>
    <property type="match status" value="2"/>
</dbReference>
<dbReference type="PANTHER" id="PTHR43357">
    <property type="entry name" value="INNER MEMBRANE ABC TRANSPORTER PERMEASE PROTEIN YDCV"/>
    <property type="match status" value="1"/>
</dbReference>
<dbReference type="InterPro" id="IPR000515">
    <property type="entry name" value="MetI-like"/>
</dbReference>
<keyword evidence="4" id="KW-0997">Cell inner membrane</keyword>
<dbReference type="SUPFAM" id="SSF161098">
    <property type="entry name" value="MetI-like"/>
    <property type="match status" value="2"/>
</dbReference>
<evidence type="ECO:0000256" key="2">
    <source>
        <dbReference type="ARBA" id="ARBA00022448"/>
    </source>
</evidence>
<accession>A0ABW4F423</accession>
<evidence type="ECO:0000313" key="11">
    <source>
        <dbReference type="Proteomes" id="UP001597114"/>
    </source>
</evidence>
<dbReference type="InterPro" id="IPR035906">
    <property type="entry name" value="MetI-like_sf"/>
</dbReference>
<feature type="transmembrane region" description="Helical" evidence="8">
    <location>
        <begin position="216"/>
        <end position="237"/>
    </location>
</feature>
<feature type="transmembrane region" description="Helical" evidence="8">
    <location>
        <begin position="349"/>
        <end position="371"/>
    </location>
</feature>
<keyword evidence="2 8" id="KW-0813">Transport</keyword>
<feature type="transmembrane region" description="Helical" evidence="8">
    <location>
        <begin position="92"/>
        <end position="112"/>
    </location>
</feature>
<comment type="similarity">
    <text evidence="8">Belongs to the binding-protein-dependent transport system permease family.</text>
</comment>
<keyword evidence="11" id="KW-1185">Reference proteome</keyword>
<dbReference type="PANTHER" id="PTHR43357:SF3">
    <property type="entry name" value="FE(3+)-TRANSPORT SYSTEM PERMEASE PROTEIN FBPB 2"/>
    <property type="match status" value="1"/>
</dbReference>
<evidence type="ECO:0000256" key="1">
    <source>
        <dbReference type="ARBA" id="ARBA00004429"/>
    </source>
</evidence>
<feature type="transmembrane region" description="Helical" evidence="8">
    <location>
        <begin position="56"/>
        <end position="80"/>
    </location>
</feature>
<feature type="transmembrane region" description="Helical" evidence="8">
    <location>
        <begin position="377"/>
        <end position="394"/>
    </location>
</feature>
<dbReference type="Gene3D" id="1.10.3720.10">
    <property type="entry name" value="MetI-like"/>
    <property type="match status" value="2"/>
</dbReference>